<dbReference type="EMBL" id="CM055758">
    <property type="protein sequence ID" value="KAJ7988158.1"/>
    <property type="molecule type" value="Genomic_DNA"/>
</dbReference>
<reference evidence="1" key="1">
    <citation type="submission" date="2021-05" db="EMBL/GenBank/DDBJ databases">
        <authorList>
            <person name="Pan Q."/>
            <person name="Jouanno E."/>
            <person name="Zahm M."/>
            <person name="Klopp C."/>
            <person name="Cabau C."/>
            <person name="Louis A."/>
            <person name="Berthelot C."/>
            <person name="Parey E."/>
            <person name="Roest Crollius H."/>
            <person name="Montfort J."/>
            <person name="Robinson-Rechavi M."/>
            <person name="Bouchez O."/>
            <person name="Lampietro C."/>
            <person name="Lopez Roques C."/>
            <person name="Donnadieu C."/>
            <person name="Postlethwait J."/>
            <person name="Bobe J."/>
            <person name="Dillon D."/>
            <person name="Chandos A."/>
            <person name="von Hippel F."/>
            <person name="Guiguen Y."/>
        </authorList>
    </citation>
    <scope>NUCLEOTIDE SEQUENCE</scope>
    <source>
        <strain evidence="1">YG-Jan2019</strain>
    </source>
</reference>
<protein>
    <submittedName>
        <fullName evidence="1">Uncharacterized protein</fullName>
    </submittedName>
</protein>
<comment type="caution">
    <text evidence="1">The sequence shown here is derived from an EMBL/GenBank/DDBJ whole genome shotgun (WGS) entry which is preliminary data.</text>
</comment>
<accession>A0ACC2FA03</accession>
<evidence type="ECO:0000313" key="1">
    <source>
        <dbReference type="EMBL" id="KAJ7988158.1"/>
    </source>
</evidence>
<organism evidence="1 2">
    <name type="scientific">Dallia pectoralis</name>
    <name type="common">Alaska blackfish</name>
    <dbReference type="NCBI Taxonomy" id="75939"/>
    <lineage>
        <taxon>Eukaryota</taxon>
        <taxon>Metazoa</taxon>
        <taxon>Chordata</taxon>
        <taxon>Craniata</taxon>
        <taxon>Vertebrata</taxon>
        <taxon>Euteleostomi</taxon>
        <taxon>Actinopterygii</taxon>
        <taxon>Neopterygii</taxon>
        <taxon>Teleostei</taxon>
        <taxon>Protacanthopterygii</taxon>
        <taxon>Esociformes</taxon>
        <taxon>Umbridae</taxon>
        <taxon>Dallia</taxon>
    </lineage>
</organism>
<gene>
    <name evidence="1" type="ORF">DPEC_G00320710</name>
</gene>
<keyword evidence="2" id="KW-1185">Reference proteome</keyword>
<sequence length="146" mass="16139">MGGRSCLETPQAGRAEKAVSERLIDSRMEGQNLNGSGPPMDTKQRATVDHCPLATRPPPFVPLVSIRGPSGGTEHSPQFRLGPGHDNYLRDPIRWQNEIDNYEPRPHPLLPVAFCCYMVVWVTFNLLTSTPTARGHSQQWAGPKAL</sequence>
<evidence type="ECO:0000313" key="2">
    <source>
        <dbReference type="Proteomes" id="UP001157502"/>
    </source>
</evidence>
<dbReference type="Proteomes" id="UP001157502">
    <property type="component" value="Chromosome 31"/>
</dbReference>
<proteinExistence type="predicted"/>
<name>A0ACC2FA03_DALPE</name>